<dbReference type="Proteomes" id="UP000626220">
    <property type="component" value="Unassembled WGS sequence"/>
</dbReference>
<evidence type="ECO:0000313" key="2">
    <source>
        <dbReference type="Proteomes" id="UP000626220"/>
    </source>
</evidence>
<protein>
    <submittedName>
        <fullName evidence="1">Uncharacterized protein</fullName>
    </submittedName>
</protein>
<gene>
    <name evidence="1" type="ORF">GCM10017056_48000</name>
</gene>
<keyword evidence="2" id="KW-1185">Reference proteome</keyword>
<dbReference type="AlphaFoldDB" id="A0A8J3MC65"/>
<dbReference type="EMBL" id="BNCJ01000028">
    <property type="protein sequence ID" value="GHF71494.1"/>
    <property type="molecule type" value="Genomic_DNA"/>
</dbReference>
<name>A0A8J3MC65_9RHOB</name>
<proteinExistence type="predicted"/>
<reference evidence="1" key="2">
    <citation type="submission" date="2020-09" db="EMBL/GenBank/DDBJ databases">
        <authorList>
            <person name="Sun Q."/>
            <person name="Kim S."/>
        </authorList>
    </citation>
    <scope>NUCLEOTIDE SEQUENCE</scope>
    <source>
        <strain evidence="1">KCTC 42650</strain>
    </source>
</reference>
<accession>A0A8J3MC65</accession>
<evidence type="ECO:0000313" key="1">
    <source>
        <dbReference type="EMBL" id="GHF71494.1"/>
    </source>
</evidence>
<sequence>MKTGKGSFEPHGLLIAYKQLGTISIEELAHAIMEDLGALRDIYNVRYVTAPRLKIFVTNEYGEELTVRRPEGGRIFYMDTHHYRPACKDYDL</sequence>
<dbReference type="RefSeq" id="WP_189682674.1">
    <property type="nucleotide sequence ID" value="NZ_BNCJ01000028.1"/>
</dbReference>
<reference evidence="1" key="1">
    <citation type="journal article" date="2014" name="Int. J. Syst. Evol. Microbiol.">
        <title>Complete genome sequence of Corynebacterium casei LMG S-19264T (=DSM 44701T), isolated from a smear-ripened cheese.</title>
        <authorList>
            <consortium name="US DOE Joint Genome Institute (JGI-PGF)"/>
            <person name="Walter F."/>
            <person name="Albersmeier A."/>
            <person name="Kalinowski J."/>
            <person name="Ruckert C."/>
        </authorList>
    </citation>
    <scope>NUCLEOTIDE SEQUENCE</scope>
    <source>
        <strain evidence="1">KCTC 42650</strain>
    </source>
</reference>
<comment type="caution">
    <text evidence="1">The sequence shown here is derived from an EMBL/GenBank/DDBJ whole genome shotgun (WGS) entry which is preliminary data.</text>
</comment>
<organism evidence="1 2">
    <name type="scientific">Seohaeicola zhoushanensis</name>
    <dbReference type="NCBI Taxonomy" id="1569283"/>
    <lineage>
        <taxon>Bacteria</taxon>
        <taxon>Pseudomonadati</taxon>
        <taxon>Pseudomonadota</taxon>
        <taxon>Alphaproteobacteria</taxon>
        <taxon>Rhodobacterales</taxon>
        <taxon>Roseobacteraceae</taxon>
        <taxon>Seohaeicola</taxon>
    </lineage>
</organism>